<dbReference type="GO" id="GO:0005829">
    <property type="term" value="C:cytosol"/>
    <property type="evidence" value="ECO:0007669"/>
    <property type="project" value="TreeGrafter"/>
</dbReference>
<proteinExistence type="predicted"/>
<keyword evidence="3" id="KW-0805">Transcription regulation</keyword>
<dbReference type="CDD" id="cd00383">
    <property type="entry name" value="trans_reg_C"/>
    <property type="match status" value="1"/>
</dbReference>
<dbReference type="Proteomes" id="UP001290462">
    <property type="component" value="Unassembled WGS sequence"/>
</dbReference>
<feature type="DNA-binding region" description="OmpR/PhoB-type" evidence="7">
    <location>
        <begin position="128"/>
        <end position="228"/>
    </location>
</feature>
<dbReference type="Gene3D" id="1.10.10.10">
    <property type="entry name" value="Winged helix-like DNA-binding domain superfamily/Winged helix DNA-binding domain"/>
    <property type="match status" value="1"/>
</dbReference>
<name>A0AAW9JN19_CARML</name>
<dbReference type="EMBL" id="JAVBVO010000003">
    <property type="protein sequence ID" value="MDZ5758000.1"/>
    <property type="molecule type" value="Genomic_DNA"/>
</dbReference>
<keyword evidence="2" id="KW-0902">Two-component regulatory system</keyword>
<dbReference type="GeneID" id="83605946"/>
<keyword evidence="1 6" id="KW-0597">Phosphoprotein</keyword>
<dbReference type="PANTHER" id="PTHR48111">
    <property type="entry name" value="REGULATOR OF RPOS"/>
    <property type="match status" value="1"/>
</dbReference>
<evidence type="ECO:0000256" key="2">
    <source>
        <dbReference type="ARBA" id="ARBA00023012"/>
    </source>
</evidence>
<reference evidence="10" key="1">
    <citation type="submission" date="2023-08" db="EMBL/GenBank/DDBJ databases">
        <title>Genomic characterization of piscicolin 126 produced by Carnobacterium maltaromaticum CM22 strain isolated from salmon (Salmo salar).</title>
        <authorList>
            <person name="Gonzalez-Gragera E."/>
            <person name="Garcia-Lopez J.D."/>
            <person name="Teso-Perez C."/>
            <person name="Gimenez-Hernandez I."/>
            <person name="Peralta-Sanchez J.M."/>
            <person name="Valdivia E."/>
            <person name="Montalban-Lopez M."/>
            <person name="Martin-Platero A.M."/>
            <person name="Banos A."/>
            <person name="Martinez-Bueno M."/>
        </authorList>
    </citation>
    <scope>NUCLEOTIDE SEQUENCE</scope>
    <source>
        <strain evidence="10">CM22</strain>
    </source>
</reference>
<dbReference type="Gene3D" id="3.40.50.2300">
    <property type="match status" value="1"/>
</dbReference>
<dbReference type="InterPro" id="IPR001867">
    <property type="entry name" value="OmpR/PhoB-type_DNA-bd"/>
</dbReference>
<keyword evidence="5" id="KW-0804">Transcription</keyword>
<dbReference type="SMART" id="SM00448">
    <property type="entry name" value="REC"/>
    <property type="match status" value="1"/>
</dbReference>
<evidence type="ECO:0000313" key="11">
    <source>
        <dbReference type="Proteomes" id="UP001290462"/>
    </source>
</evidence>
<evidence type="ECO:0000259" key="8">
    <source>
        <dbReference type="PROSITE" id="PS50110"/>
    </source>
</evidence>
<dbReference type="InterPro" id="IPR039420">
    <property type="entry name" value="WalR-like"/>
</dbReference>
<dbReference type="GO" id="GO:0000976">
    <property type="term" value="F:transcription cis-regulatory region binding"/>
    <property type="evidence" value="ECO:0007669"/>
    <property type="project" value="TreeGrafter"/>
</dbReference>
<evidence type="ECO:0000256" key="3">
    <source>
        <dbReference type="ARBA" id="ARBA00023015"/>
    </source>
</evidence>
<dbReference type="GO" id="GO:0006355">
    <property type="term" value="P:regulation of DNA-templated transcription"/>
    <property type="evidence" value="ECO:0007669"/>
    <property type="project" value="InterPro"/>
</dbReference>
<dbReference type="PANTHER" id="PTHR48111:SF2">
    <property type="entry name" value="RESPONSE REGULATOR SAER"/>
    <property type="match status" value="1"/>
</dbReference>
<keyword evidence="4 7" id="KW-0238">DNA-binding</keyword>
<dbReference type="InterPro" id="IPR001789">
    <property type="entry name" value="Sig_transdc_resp-reg_receiver"/>
</dbReference>
<dbReference type="GO" id="GO:0032993">
    <property type="term" value="C:protein-DNA complex"/>
    <property type="evidence" value="ECO:0007669"/>
    <property type="project" value="TreeGrafter"/>
</dbReference>
<evidence type="ECO:0000259" key="9">
    <source>
        <dbReference type="PROSITE" id="PS51755"/>
    </source>
</evidence>
<dbReference type="InterPro" id="IPR011006">
    <property type="entry name" value="CheY-like_superfamily"/>
</dbReference>
<dbReference type="SMART" id="SM00862">
    <property type="entry name" value="Trans_reg_C"/>
    <property type="match status" value="1"/>
</dbReference>
<feature type="domain" description="Response regulatory" evidence="8">
    <location>
        <begin position="3"/>
        <end position="116"/>
    </location>
</feature>
<organism evidence="10 11">
    <name type="scientific">Carnobacterium maltaromaticum</name>
    <name type="common">Carnobacterium piscicola</name>
    <dbReference type="NCBI Taxonomy" id="2751"/>
    <lineage>
        <taxon>Bacteria</taxon>
        <taxon>Bacillati</taxon>
        <taxon>Bacillota</taxon>
        <taxon>Bacilli</taxon>
        <taxon>Lactobacillales</taxon>
        <taxon>Carnobacteriaceae</taxon>
        <taxon>Carnobacterium</taxon>
    </lineage>
</organism>
<gene>
    <name evidence="10" type="ORF">RAK27_04955</name>
</gene>
<accession>A0AAW9JN19</accession>
<dbReference type="RefSeq" id="WP_010051798.1">
    <property type="nucleotide sequence ID" value="NZ_BJOJ01000020.1"/>
</dbReference>
<evidence type="ECO:0000313" key="10">
    <source>
        <dbReference type="EMBL" id="MDZ5758000.1"/>
    </source>
</evidence>
<dbReference type="FunFam" id="3.40.50.2300:FF:000001">
    <property type="entry name" value="DNA-binding response regulator PhoB"/>
    <property type="match status" value="1"/>
</dbReference>
<dbReference type="Pfam" id="PF00486">
    <property type="entry name" value="Trans_reg_C"/>
    <property type="match status" value="1"/>
</dbReference>
<evidence type="ECO:0000256" key="6">
    <source>
        <dbReference type="PROSITE-ProRule" id="PRU00169"/>
    </source>
</evidence>
<dbReference type="AlphaFoldDB" id="A0AAW9JN19"/>
<evidence type="ECO:0000256" key="5">
    <source>
        <dbReference type="ARBA" id="ARBA00023163"/>
    </source>
</evidence>
<evidence type="ECO:0000256" key="4">
    <source>
        <dbReference type="ARBA" id="ARBA00023125"/>
    </source>
</evidence>
<dbReference type="GO" id="GO:0000156">
    <property type="term" value="F:phosphorelay response regulator activity"/>
    <property type="evidence" value="ECO:0007669"/>
    <property type="project" value="TreeGrafter"/>
</dbReference>
<sequence>MKKILIVEDDNDINKLLSEFLSAEGYETQSAFSGTEVQFYTKQTQFDLILLDLMLPGINGEEIIQEIRQTNQTPIIVISAKSDKQSKIDVLKSGADDFVSKPFDLDILSARIETNLRRSNTLPIDTKNMELTHKGILLQPDSRKVYLNEQLLKLTNFEFDILALLMSNPKKVFTKSNIFESVWQEESLVGDDGTVSVHISHLRTKFAKVSPDIVYIDTVWGIGFKMNDD</sequence>
<dbReference type="PROSITE" id="PS50110">
    <property type="entry name" value="RESPONSE_REGULATORY"/>
    <property type="match status" value="1"/>
</dbReference>
<protein>
    <submittedName>
        <fullName evidence="10">Response regulator transcription factor</fullName>
    </submittedName>
</protein>
<dbReference type="PROSITE" id="PS51755">
    <property type="entry name" value="OMPR_PHOB"/>
    <property type="match status" value="1"/>
</dbReference>
<feature type="domain" description="OmpR/PhoB-type" evidence="9">
    <location>
        <begin position="128"/>
        <end position="228"/>
    </location>
</feature>
<comment type="caution">
    <text evidence="10">The sequence shown here is derived from an EMBL/GenBank/DDBJ whole genome shotgun (WGS) entry which is preliminary data.</text>
</comment>
<dbReference type="SUPFAM" id="SSF52172">
    <property type="entry name" value="CheY-like"/>
    <property type="match status" value="1"/>
</dbReference>
<feature type="modified residue" description="4-aspartylphosphate" evidence="6">
    <location>
        <position position="52"/>
    </location>
</feature>
<dbReference type="Pfam" id="PF00072">
    <property type="entry name" value="Response_reg"/>
    <property type="match status" value="1"/>
</dbReference>
<evidence type="ECO:0000256" key="1">
    <source>
        <dbReference type="ARBA" id="ARBA00022553"/>
    </source>
</evidence>
<evidence type="ECO:0000256" key="7">
    <source>
        <dbReference type="PROSITE-ProRule" id="PRU01091"/>
    </source>
</evidence>
<dbReference type="InterPro" id="IPR036388">
    <property type="entry name" value="WH-like_DNA-bd_sf"/>
</dbReference>